<dbReference type="EMBL" id="JACHEG010000008">
    <property type="protein sequence ID" value="MBB6165165.1"/>
    <property type="molecule type" value="Genomic_DNA"/>
</dbReference>
<accession>A0A7W9YAT5</accession>
<evidence type="ECO:0000313" key="2">
    <source>
        <dbReference type="Proteomes" id="UP000547879"/>
    </source>
</evidence>
<organism evidence="1 2">
    <name type="scientific">Rhizobium wenxiniae</name>
    <dbReference type="NCBI Taxonomy" id="1737357"/>
    <lineage>
        <taxon>Bacteria</taxon>
        <taxon>Pseudomonadati</taxon>
        <taxon>Pseudomonadota</taxon>
        <taxon>Alphaproteobacteria</taxon>
        <taxon>Hyphomicrobiales</taxon>
        <taxon>Rhizobiaceae</taxon>
        <taxon>Rhizobium/Agrobacterium group</taxon>
        <taxon>Rhizobium</taxon>
    </lineage>
</organism>
<sequence length="84" mass="9445">MMSVNEWLDDKYDEMATTPGFSSEFVDFEEQARILVSKAQTDGYTARDLADHCGGNVTAYIMNRVNTMNRAEDRRAVENAPYGG</sequence>
<proteinExistence type="predicted"/>
<keyword evidence="2" id="KW-1185">Reference proteome</keyword>
<reference evidence="1 2" key="1">
    <citation type="submission" date="2020-08" db="EMBL/GenBank/DDBJ databases">
        <title>Genomic Encyclopedia of Type Strains, Phase IV (KMG-IV): sequencing the most valuable type-strain genomes for metagenomic binning, comparative biology and taxonomic classification.</title>
        <authorList>
            <person name="Goeker M."/>
        </authorList>
    </citation>
    <scope>NUCLEOTIDE SEQUENCE [LARGE SCALE GENOMIC DNA]</scope>
    <source>
        <strain evidence="1 2">DSM 100734</strain>
    </source>
</reference>
<gene>
    <name evidence="1" type="ORF">HNQ72_005011</name>
</gene>
<dbReference type="RefSeq" id="WP_183996231.1">
    <property type="nucleotide sequence ID" value="NZ_BMHW01000009.1"/>
</dbReference>
<dbReference type="Proteomes" id="UP000547879">
    <property type="component" value="Unassembled WGS sequence"/>
</dbReference>
<comment type="caution">
    <text evidence="1">The sequence shown here is derived from an EMBL/GenBank/DDBJ whole genome shotgun (WGS) entry which is preliminary data.</text>
</comment>
<evidence type="ECO:0000313" key="1">
    <source>
        <dbReference type="EMBL" id="MBB6165165.1"/>
    </source>
</evidence>
<name>A0A7W9YAT5_9HYPH</name>
<dbReference type="AlphaFoldDB" id="A0A7W9YAT5"/>
<protein>
    <submittedName>
        <fullName evidence="1">Uncharacterized protein</fullName>
    </submittedName>
</protein>